<dbReference type="Gene3D" id="1.10.390.10">
    <property type="entry name" value="Neutral Protease Domain 2"/>
    <property type="match status" value="1"/>
</dbReference>
<reference evidence="3 4" key="1">
    <citation type="submission" date="2016-01" db="EMBL/GenBank/DDBJ databases">
        <title>Genome sequencing of Roseivirga echinicomitans KMM 6058.</title>
        <authorList>
            <person name="Selvaratnam C."/>
            <person name="Thevarajoo S."/>
            <person name="Goh K.M."/>
            <person name="Ee R."/>
            <person name="Chan K.-G."/>
            <person name="Chong C.S."/>
        </authorList>
    </citation>
    <scope>NUCLEOTIDE SEQUENCE [LARGE SCALE GENOMIC DNA]</scope>
    <source>
        <strain evidence="3 4">KMM 6058</strain>
    </source>
</reference>
<keyword evidence="1" id="KW-0472">Membrane</keyword>
<feature type="transmembrane region" description="Helical" evidence="1">
    <location>
        <begin position="148"/>
        <end position="171"/>
    </location>
</feature>
<feature type="transmembrane region" description="Helical" evidence="1">
    <location>
        <begin position="51"/>
        <end position="74"/>
    </location>
</feature>
<dbReference type="Pfam" id="PF01433">
    <property type="entry name" value="Peptidase_M1"/>
    <property type="match status" value="1"/>
</dbReference>
<keyword evidence="1" id="KW-1133">Transmembrane helix</keyword>
<accession>A0A150X1Z8</accession>
<evidence type="ECO:0000313" key="3">
    <source>
        <dbReference type="EMBL" id="KYG72755.1"/>
    </source>
</evidence>
<feature type="transmembrane region" description="Helical" evidence="1">
    <location>
        <begin position="20"/>
        <end position="39"/>
    </location>
</feature>
<feature type="transmembrane region" description="Helical" evidence="1">
    <location>
        <begin position="522"/>
        <end position="544"/>
    </location>
</feature>
<feature type="transmembrane region" description="Helical" evidence="1">
    <location>
        <begin position="245"/>
        <end position="264"/>
    </location>
</feature>
<dbReference type="OrthoDB" id="100605at2"/>
<feature type="transmembrane region" description="Helical" evidence="1">
    <location>
        <begin position="400"/>
        <end position="425"/>
    </location>
</feature>
<organism evidence="3 4">
    <name type="scientific">Roseivirga echinicomitans</name>
    <dbReference type="NCBI Taxonomy" id="296218"/>
    <lineage>
        <taxon>Bacteria</taxon>
        <taxon>Pseudomonadati</taxon>
        <taxon>Bacteroidota</taxon>
        <taxon>Cytophagia</taxon>
        <taxon>Cytophagales</taxon>
        <taxon>Roseivirgaceae</taxon>
        <taxon>Roseivirga</taxon>
    </lineage>
</organism>
<protein>
    <recommendedName>
        <fullName evidence="2">Peptidase M1 membrane alanine aminopeptidase domain-containing protein</fullName>
    </recommendedName>
</protein>
<dbReference type="RefSeq" id="WP_068417230.1">
    <property type="nucleotide sequence ID" value="NZ_LRDB01000050.1"/>
</dbReference>
<comment type="caution">
    <text evidence="3">The sequence shown here is derived from an EMBL/GenBank/DDBJ whole genome shotgun (WGS) entry which is preliminary data.</text>
</comment>
<name>A0A150X1Z8_9BACT</name>
<keyword evidence="4" id="KW-1185">Reference proteome</keyword>
<feature type="transmembrane region" description="Helical" evidence="1">
    <location>
        <begin position="479"/>
        <end position="502"/>
    </location>
</feature>
<sequence length="1221" mass="139474">MFFNIFNFELKYRFSRPATYIYFALLFLVSFVLVGVGNTPATEKVFHNAPITLAFLQLIMSLFGIFLASAVMGVPIYRDLEHKTGTFLFSYPISKTAYFMGRFWGSFVILVFISFGSLIGSYLGSIIGPALGWEEASRYGPNLLMNYLYPWLTLTLPNLWLAGTLFFAVIVFTKNIKAIYAGGIIVFIIYMLSSIFSEDVASSSIAQILDPFGLNTFDIQTRYLTPYEQNNFLLQVEGNLLLNRLLWFGIGTVLFVSAYARFSFENFFSPKVAKTKKEKEATKISSIKKLVANVSFTNKYQWSSFKTLAKIEVQNVLKDVYFKVILLGGVIFLFVDLWFGLPLYGVSSLPVTSDIVANRGFTYAIFVFIIIVFFTGESLHRDKASGYASINDTFPVKDSAIVASKFAGMAFICVLLTLVPVFAGLVTQTLNGYFNYHLDVYLIDAFLIALPDYLQMVMLVFAIHLLVNNKFAGHATSVVVWLSMLILRNLAGYDFNMFFYSYKPGFSWSEMNGLGHFGESLFWFNSYWTAFGIFLVLFFSIFFSRGTNDGFKSRLRGARGRLTSANAKLSYLFLIITIGLGAYIFKSVVYDNNYLTSDEATLSSVSYEKQLKQFENLPQPKLTSVNMKADLFPYDREAHFNAEVTLVNKTDSNIDSLHLDIGQLSDLVVMYREDTLKYRAPLKLEPRKFQIFGKKPRQGYYRIMALPKTMAPGDTLNLVMNSKRIYKGFPNSGSGRDIVYNGTFTSETLPTIGYNPQVELTSDSERKKYDLPAKDYDLPAHDDELGRRTLLFTDDADFIQFEATISTVPDQIAIAPGYLQREWVENGRRYFHYIQDTPIQAFFSIVSAKYDVLKSEQELPNGEKVNIEIFYHPDHIYNLGRFEAAYKDGLKYFSETYGSFQFRQMRLLEFPKYASFAQSFPNTVPFSEGFGWLADFNDPDDFDYTYFVTAHELAHQWWGHQIAPNYTRGANLVSEALAEYSALVLTERQYGKDNMTYFLRNELDDYLYGRANESKKENTFINCNRAYQWYNKGSLILYGLRDYIGEEAMNTALRNFTDEFALKQTPPFAGSTDLYRHLTENTPDSLHYYLDDTWNRITLYENKASEVKAEKIAEDEYLVTFDISSQKLYADSAGMESKAEYLGDYIDIGVFSEDDKDENGRTRTNSIYLQKHKISPGQTSLTVKVKGVPVRAGIDPYNKLIDRMPDDNIVDVEVDNSTYKE</sequence>
<proteinExistence type="predicted"/>
<evidence type="ECO:0000259" key="2">
    <source>
        <dbReference type="Pfam" id="PF01433"/>
    </source>
</evidence>
<feature type="transmembrane region" description="Helical" evidence="1">
    <location>
        <begin position="445"/>
        <end position="467"/>
    </location>
</feature>
<feature type="transmembrane region" description="Helical" evidence="1">
    <location>
        <begin position="103"/>
        <end position="128"/>
    </location>
</feature>
<dbReference type="AlphaFoldDB" id="A0A150X1Z8"/>
<dbReference type="InterPro" id="IPR027268">
    <property type="entry name" value="Peptidase_M4/M1_CTD_sf"/>
</dbReference>
<dbReference type="GO" id="GO:0008270">
    <property type="term" value="F:zinc ion binding"/>
    <property type="evidence" value="ECO:0007669"/>
    <property type="project" value="InterPro"/>
</dbReference>
<feature type="transmembrane region" description="Helical" evidence="1">
    <location>
        <begin position="320"/>
        <end position="341"/>
    </location>
</feature>
<dbReference type="GO" id="GO:0008237">
    <property type="term" value="F:metallopeptidase activity"/>
    <property type="evidence" value="ECO:0007669"/>
    <property type="project" value="InterPro"/>
</dbReference>
<dbReference type="InterPro" id="IPR014782">
    <property type="entry name" value="Peptidase_M1_dom"/>
</dbReference>
<keyword evidence="1" id="KW-0812">Transmembrane</keyword>
<dbReference type="EMBL" id="LRDB01000050">
    <property type="protein sequence ID" value="KYG72755.1"/>
    <property type="molecule type" value="Genomic_DNA"/>
</dbReference>
<feature type="domain" description="Peptidase M1 membrane alanine aminopeptidase" evidence="2">
    <location>
        <begin position="941"/>
        <end position="1083"/>
    </location>
</feature>
<feature type="transmembrane region" description="Helical" evidence="1">
    <location>
        <begin position="178"/>
        <end position="196"/>
    </location>
</feature>
<dbReference type="SUPFAM" id="SSF55486">
    <property type="entry name" value="Metalloproteases ('zincins'), catalytic domain"/>
    <property type="match status" value="1"/>
</dbReference>
<evidence type="ECO:0000256" key="1">
    <source>
        <dbReference type="SAM" id="Phobius"/>
    </source>
</evidence>
<feature type="transmembrane region" description="Helical" evidence="1">
    <location>
        <begin position="565"/>
        <end position="585"/>
    </location>
</feature>
<dbReference type="Proteomes" id="UP000075615">
    <property type="component" value="Unassembled WGS sequence"/>
</dbReference>
<dbReference type="STRING" id="296218.AWN68_08600"/>
<gene>
    <name evidence="3" type="ORF">AWN68_08600</name>
</gene>
<evidence type="ECO:0000313" key="4">
    <source>
        <dbReference type="Proteomes" id="UP000075615"/>
    </source>
</evidence>
<feature type="transmembrane region" description="Helical" evidence="1">
    <location>
        <begin position="361"/>
        <end position="379"/>
    </location>
</feature>